<dbReference type="Proteomes" id="UP000034799">
    <property type="component" value="Unassembled WGS sequence"/>
</dbReference>
<organism evidence="1 2">
    <name type="scientific">candidate division WS6 bacterium GW2011_GWF2_39_15</name>
    <dbReference type="NCBI Taxonomy" id="1619100"/>
    <lineage>
        <taxon>Bacteria</taxon>
        <taxon>Candidatus Dojkabacteria</taxon>
    </lineage>
</organism>
<sequence length="131" mass="15409">MHDLLSYPLNHELEQYRRAIEKQLKTYKNRTYHGLTDNLDILIQTLCQIVIEIPGAYAFESHQSCIWESFLPHKLTSVNLFYPEDHLHNIIYVHTGPWFEAFMVATSTFCDKQKIENYNLVHSKPTEAPKS</sequence>
<comment type="caution">
    <text evidence="1">The sequence shown here is derived from an EMBL/GenBank/DDBJ whole genome shotgun (WGS) entry which is preliminary data.</text>
</comment>
<name>A0A0G0Q5W5_9BACT</name>
<dbReference type="EMBL" id="LBWK01000002">
    <property type="protein sequence ID" value="KKR05805.1"/>
    <property type="molecule type" value="Genomic_DNA"/>
</dbReference>
<gene>
    <name evidence="1" type="ORF">UT34_C0002G0312</name>
</gene>
<reference evidence="1 2" key="1">
    <citation type="journal article" date="2015" name="Nature">
        <title>rRNA introns, odd ribosomes, and small enigmatic genomes across a large radiation of phyla.</title>
        <authorList>
            <person name="Brown C.T."/>
            <person name="Hug L.A."/>
            <person name="Thomas B.C."/>
            <person name="Sharon I."/>
            <person name="Castelle C.J."/>
            <person name="Singh A."/>
            <person name="Wilkins M.J."/>
            <person name="Williams K.H."/>
            <person name="Banfield J.F."/>
        </authorList>
    </citation>
    <scope>NUCLEOTIDE SEQUENCE [LARGE SCALE GENOMIC DNA]</scope>
</reference>
<proteinExistence type="predicted"/>
<evidence type="ECO:0000313" key="2">
    <source>
        <dbReference type="Proteomes" id="UP000034799"/>
    </source>
</evidence>
<evidence type="ECO:0000313" key="1">
    <source>
        <dbReference type="EMBL" id="KKR05805.1"/>
    </source>
</evidence>
<protein>
    <submittedName>
        <fullName evidence="1">Uncharacterized protein</fullName>
    </submittedName>
</protein>
<dbReference type="AlphaFoldDB" id="A0A0G0Q5W5"/>
<accession>A0A0G0Q5W5</accession>